<evidence type="ECO:0000256" key="5">
    <source>
        <dbReference type="ARBA" id="ARBA00023274"/>
    </source>
</evidence>
<accession>A0A0G0P1N9</accession>
<dbReference type="PATRIC" id="fig|1618572.3.peg.483"/>
<evidence type="ECO:0000313" key="9">
    <source>
        <dbReference type="EMBL" id="KKQ92034.1"/>
    </source>
</evidence>
<sequence length="135" mass="14096">MATKIKAKTKAKGINASSNAAQLGKVYISASFNNTLVTVTNVRGETLAWGSSGASGFKGTRKSTPYAATTAVEKVLGKAKNEHGVDEVEVYVKGPGPGRDAALRAIRATGVKIALIADVTPVPHNGPRPKKKRRV</sequence>
<dbReference type="PANTHER" id="PTHR11759">
    <property type="entry name" value="40S RIBOSOMAL PROTEIN S14/30S RIBOSOMAL PROTEIN S11"/>
    <property type="match status" value="1"/>
</dbReference>
<evidence type="ECO:0000256" key="8">
    <source>
        <dbReference type="RuleBase" id="RU003629"/>
    </source>
</evidence>
<dbReference type="GO" id="GO:0003735">
    <property type="term" value="F:structural constituent of ribosome"/>
    <property type="evidence" value="ECO:0007669"/>
    <property type="project" value="InterPro"/>
</dbReference>
<dbReference type="STRING" id="1618572.UT17_C0003G0057"/>
<evidence type="ECO:0000256" key="4">
    <source>
        <dbReference type="ARBA" id="ARBA00022980"/>
    </source>
</evidence>
<comment type="similarity">
    <text evidence="1 7 8">Belongs to the universal ribosomal protein uS11 family.</text>
</comment>
<evidence type="ECO:0000256" key="1">
    <source>
        <dbReference type="ARBA" id="ARBA00006194"/>
    </source>
</evidence>
<dbReference type="Gene3D" id="3.30.420.80">
    <property type="entry name" value="Ribosomal protein S11"/>
    <property type="match status" value="1"/>
</dbReference>
<dbReference type="NCBIfam" id="NF003698">
    <property type="entry name" value="PRK05309.1"/>
    <property type="match status" value="1"/>
</dbReference>
<evidence type="ECO:0000256" key="2">
    <source>
        <dbReference type="ARBA" id="ARBA00022730"/>
    </source>
</evidence>
<name>A0A0G0P1N9_9BACT</name>
<keyword evidence="2 7" id="KW-0699">rRNA-binding</keyword>
<dbReference type="InterPro" id="IPR036967">
    <property type="entry name" value="Ribosomal_uS11_sf"/>
</dbReference>
<dbReference type="GO" id="GO:0005840">
    <property type="term" value="C:ribosome"/>
    <property type="evidence" value="ECO:0007669"/>
    <property type="project" value="UniProtKB-KW"/>
</dbReference>
<keyword evidence="3 7" id="KW-0694">RNA-binding</keyword>
<dbReference type="PIRSF" id="PIRSF002131">
    <property type="entry name" value="Ribosomal_S11"/>
    <property type="match status" value="1"/>
</dbReference>
<comment type="subunit">
    <text evidence="7">Part of the 30S ribosomal subunit. Interacts with proteins S7 and S18. Binds to IF-3.</text>
</comment>
<dbReference type="AlphaFoldDB" id="A0A0G0P1N9"/>
<keyword evidence="5 7" id="KW-0687">Ribonucleoprotein</keyword>
<dbReference type="HAMAP" id="MF_01310">
    <property type="entry name" value="Ribosomal_uS11"/>
    <property type="match status" value="1"/>
</dbReference>
<dbReference type="Pfam" id="PF00411">
    <property type="entry name" value="Ribosomal_S11"/>
    <property type="match status" value="1"/>
</dbReference>
<dbReference type="InterPro" id="IPR018102">
    <property type="entry name" value="Ribosomal_uS11_CS"/>
</dbReference>
<dbReference type="SUPFAM" id="SSF53137">
    <property type="entry name" value="Translational machinery components"/>
    <property type="match status" value="1"/>
</dbReference>
<proteinExistence type="inferred from homology"/>
<dbReference type="GO" id="GO:0019843">
    <property type="term" value="F:rRNA binding"/>
    <property type="evidence" value="ECO:0007669"/>
    <property type="project" value="UniProtKB-UniRule"/>
</dbReference>
<dbReference type="GO" id="GO:0006412">
    <property type="term" value="P:translation"/>
    <property type="evidence" value="ECO:0007669"/>
    <property type="project" value="UniProtKB-UniRule"/>
</dbReference>
<gene>
    <name evidence="7" type="primary">rpsK</name>
    <name evidence="9" type="ORF">UT17_C0003G0057</name>
</gene>
<keyword evidence="4 7" id="KW-0689">Ribosomal protein</keyword>
<dbReference type="Proteomes" id="UP000034774">
    <property type="component" value="Unassembled WGS sequence"/>
</dbReference>
<dbReference type="PROSITE" id="PS00054">
    <property type="entry name" value="RIBOSOMAL_S11"/>
    <property type="match status" value="1"/>
</dbReference>
<evidence type="ECO:0000256" key="7">
    <source>
        <dbReference type="HAMAP-Rule" id="MF_01310"/>
    </source>
</evidence>
<dbReference type="InterPro" id="IPR001971">
    <property type="entry name" value="Ribosomal_uS11"/>
</dbReference>
<dbReference type="EMBL" id="LBVU01000003">
    <property type="protein sequence ID" value="KKQ92034.1"/>
    <property type="molecule type" value="Genomic_DNA"/>
</dbReference>
<reference evidence="9 10" key="1">
    <citation type="journal article" date="2015" name="Nature">
        <title>rRNA introns, odd ribosomes, and small enigmatic genomes across a large radiation of phyla.</title>
        <authorList>
            <person name="Brown C.T."/>
            <person name="Hug L.A."/>
            <person name="Thomas B.C."/>
            <person name="Sharon I."/>
            <person name="Castelle C.J."/>
            <person name="Singh A."/>
            <person name="Wilkins M.J."/>
            <person name="Williams K.H."/>
            <person name="Banfield J.F."/>
        </authorList>
    </citation>
    <scope>NUCLEOTIDE SEQUENCE [LARGE SCALE GENOMIC DNA]</scope>
</reference>
<protein>
    <recommendedName>
        <fullName evidence="6 7">Small ribosomal subunit protein uS11</fullName>
    </recommendedName>
</protein>
<evidence type="ECO:0000313" key="10">
    <source>
        <dbReference type="Proteomes" id="UP000034774"/>
    </source>
</evidence>
<evidence type="ECO:0000256" key="6">
    <source>
        <dbReference type="ARBA" id="ARBA00035160"/>
    </source>
</evidence>
<dbReference type="InterPro" id="IPR019981">
    <property type="entry name" value="Ribosomal_uS11_bac-type"/>
</dbReference>
<dbReference type="NCBIfam" id="TIGR03632">
    <property type="entry name" value="uS11_bact"/>
    <property type="match status" value="1"/>
</dbReference>
<organism evidence="9 10">
    <name type="scientific">Candidatus Woesebacteria bacterium GW2011_GWB1_39_10</name>
    <dbReference type="NCBI Taxonomy" id="1618572"/>
    <lineage>
        <taxon>Bacteria</taxon>
        <taxon>Candidatus Woeseibacteriota</taxon>
    </lineage>
</organism>
<dbReference type="GO" id="GO:1990904">
    <property type="term" value="C:ribonucleoprotein complex"/>
    <property type="evidence" value="ECO:0007669"/>
    <property type="project" value="UniProtKB-KW"/>
</dbReference>
<comment type="function">
    <text evidence="7">Located on the platform of the 30S subunit, it bridges several disparate RNA helices of the 16S rRNA. Forms part of the Shine-Dalgarno cleft in the 70S ribosome.</text>
</comment>
<comment type="caution">
    <text evidence="9">The sequence shown here is derived from an EMBL/GenBank/DDBJ whole genome shotgun (WGS) entry which is preliminary data.</text>
</comment>
<evidence type="ECO:0000256" key="3">
    <source>
        <dbReference type="ARBA" id="ARBA00022884"/>
    </source>
</evidence>